<dbReference type="InterPro" id="IPR011990">
    <property type="entry name" value="TPR-like_helical_dom_sf"/>
</dbReference>
<name>A0A9D1I7C9_9FIRM</name>
<evidence type="ECO:0000256" key="1">
    <source>
        <dbReference type="ARBA" id="ARBA00022737"/>
    </source>
</evidence>
<keyword evidence="2 3" id="KW-0802">TPR repeat</keyword>
<dbReference type="Pfam" id="PF13424">
    <property type="entry name" value="TPR_12"/>
    <property type="match status" value="2"/>
</dbReference>
<keyword evidence="1" id="KW-0677">Repeat</keyword>
<dbReference type="PANTHER" id="PTHR45641">
    <property type="entry name" value="TETRATRICOPEPTIDE REPEAT PROTEIN (AFU_ORTHOLOGUE AFUA_6G03870)"/>
    <property type="match status" value="1"/>
</dbReference>
<dbReference type="PANTHER" id="PTHR45641:SF19">
    <property type="entry name" value="NEPHROCYSTIN-3"/>
    <property type="match status" value="1"/>
</dbReference>
<accession>A0A9D1I7C9</accession>
<organism evidence="4 5">
    <name type="scientific">Candidatus Fimisoma avicola</name>
    <dbReference type="NCBI Taxonomy" id="2840826"/>
    <lineage>
        <taxon>Bacteria</taxon>
        <taxon>Bacillati</taxon>
        <taxon>Bacillota</taxon>
        <taxon>Clostridia</taxon>
        <taxon>Eubacteriales</taxon>
        <taxon>Candidatus Fimisoma</taxon>
    </lineage>
</organism>
<sequence length="268" mass="29414">MTINEIFDHIDEMFAEKRISEVEPFLSQQLRLAETAGEQDKVIAICNELGGLYRATGRYDKGIPLYQKALDSIGSLDMNGTEAHATTLINFGTTYAAQGEAAEGLMLFSQAAEILSCIGLDRDYRMATLHNNMSILCQDSGDRPQAIEHLQKALGILQCLEDSETEIATTYSNMAQIYLLDNDLQKAADACGLSVSLFEKISGDSDVHYSAAIETRGQISLIRGEKDKALADFRKALSLIERDYGRDTPAANALHGLIARVEQEVDAK</sequence>
<evidence type="ECO:0000256" key="3">
    <source>
        <dbReference type="PROSITE-ProRule" id="PRU00339"/>
    </source>
</evidence>
<comment type="caution">
    <text evidence="4">The sequence shown here is derived from an EMBL/GenBank/DDBJ whole genome shotgun (WGS) entry which is preliminary data.</text>
</comment>
<protein>
    <submittedName>
        <fullName evidence="4">Tetratricopeptide repeat protein</fullName>
    </submittedName>
</protein>
<feature type="repeat" description="TPR" evidence="3">
    <location>
        <begin position="210"/>
        <end position="243"/>
    </location>
</feature>
<evidence type="ECO:0000313" key="4">
    <source>
        <dbReference type="EMBL" id="HIU28330.1"/>
    </source>
</evidence>
<dbReference type="PROSITE" id="PS50005">
    <property type="entry name" value="TPR"/>
    <property type="match status" value="1"/>
</dbReference>
<dbReference type="AlphaFoldDB" id="A0A9D1I7C9"/>
<gene>
    <name evidence="4" type="ORF">IAD16_08125</name>
</gene>
<reference evidence="4" key="2">
    <citation type="journal article" date="2021" name="PeerJ">
        <title>Extensive microbial diversity within the chicken gut microbiome revealed by metagenomics and culture.</title>
        <authorList>
            <person name="Gilroy R."/>
            <person name="Ravi A."/>
            <person name="Getino M."/>
            <person name="Pursley I."/>
            <person name="Horton D.L."/>
            <person name="Alikhan N.F."/>
            <person name="Baker D."/>
            <person name="Gharbi K."/>
            <person name="Hall N."/>
            <person name="Watson M."/>
            <person name="Adriaenssens E.M."/>
            <person name="Foster-Nyarko E."/>
            <person name="Jarju S."/>
            <person name="Secka A."/>
            <person name="Antonio M."/>
            <person name="Oren A."/>
            <person name="Chaudhuri R.R."/>
            <person name="La Ragione R."/>
            <person name="Hildebrand F."/>
            <person name="Pallen M.J."/>
        </authorList>
    </citation>
    <scope>NUCLEOTIDE SEQUENCE</scope>
    <source>
        <strain evidence="4">11300</strain>
    </source>
</reference>
<dbReference type="Gene3D" id="1.25.40.10">
    <property type="entry name" value="Tetratricopeptide repeat domain"/>
    <property type="match status" value="2"/>
</dbReference>
<evidence type="ECO:0000313" key="5">
    <source>
        <dbReference type="Proteomes" id="UP000824091"/>
    </source>
</evidence>
<dbReference type="Proteomes" id="UP000824091">
    <property type="component" value="Unassembled WGS sequence"/>
</dbReference>
<dbReference type="SUPFAM" id="SSF48452">
    <property type="entry name" value="TPR-like"/>
    <property type="match status" value="1"/>
</dbReference>
<reference evidence="4" key="1">
    <citation type="submission" date="2020-10" db="EMBL/GenBank/DDBJ databases">
        <authorList>
            <person name="Gilroy R."/>
        </authorList>
    </citation>
    <scope>NUCLEOTIDE SEQUENCE</scope>
    <source>
        <strain evidence="4">11300</strain>
    </source>
</reference>
<dbReference type="SMART" id="SM00028">
    <property type="entry name" value="TPR"/>
    <property type="match status" value="5"/>
</dbReference>
<evidence type="ECO:0000256" key="2">
    <source>
        <dbReference type="ARBA" id="ARBA00022803"/>
    </source>
</evidence>
<dbReference type="InterPro" id="IPR019734">
    <property type="entry name" value="TPR_rpt"/>
</dbReference>
<proteinExistence type="predicted"/>
<dbReference type="EMBL" id="DVMO01000124">
    <property type="protein sequence ID" value="HIU28330.1"/>
    <property type="molecule type" value="Genomic_DNA"/>
</dbReference>